<dbReference type="Proteomes" id="UP001321786">
    <property type="component" value="Chromosome"/>
</dbReference>
<reference evidence="2 3" key="1">
    <citation type="submission" date="2023-08" db="EMBL/GenBank/DDBJ databases">
        <title>Helicovermis profunda gen. nov., sp. nov., a novel mesophilic, fermentative bacterium within the Bacillota from a deep-sea hydrothermal vent chimney.</title>
        <authorList>
            <person name="Miyazaki U."/>
            <person name="Mizutani D."/>
            <person name="Hashimoto Y."/>
            <person name="Tame A."/>
            <person name="Sawayama S."/>
            <person name="Miyazaki J."/>
            <person name="Takai K."/>
            <person name="Nakagawa S."/>
        </authorList>
    </citation>
    <scope>NUCLEOTIDE SEQUENCE [LARGE SCALE GENOMIC DNA]</scope>
    <source>
        <strain evidence="2 3">S502</strain>
    </source>
</reference>
<keyword evidence="3" id="KW-1185">Reference proteome</keyword>
<evidence type="ECO:0000259" key="1">
    <source>
        <dbReference type="Pfam" id="PF07883"/>
    </source>
</evidence>
<dbReference type="Pfam" id="PF07883">
    <property type="entry name" value="Cupin_2"/>
    <property type="match status" value="1"/>
</dbReference>
<proteinExistence type="predicted"/>
<dbReference type="KEGG" id="hprf:HLPR_07650"/>
<evidence type="ECO:0000313" key="3">
    <source>
        <dbReference type="Proteomes" id="UP001321786"/>
    </source>
</evidence>
<dbReference type="RefSeq" id="WP_338536753.1">
    <property type="nucleotide sequence ID" value="NZ_AP028654.1"/>
</dbReference>
<name>A0AAU9E1T6_9FIRM</name>
<dbReference type="AlphaFoldDB" id="A0AAU9E1T6"/>
<evidence type="ECO:0000313" key="2">
    <source>
        <dbReference type="EMBL" id="BEP28434.1"/>
    </source>
</evidence>
<dbReference type="InterPro" id="IPR013096">
    <property type="entry name" value="Cupin_2"/>
</dbReference>
<gene>
    <name evidence="2" type="ORF">HLPR_07650</name>
</gene>
<dbReference type="CDD" id="cd02222">
    <property type="entry name" value="cupin_TM1459-like"/>
    <property type="match status" value="1"/>
</dbReference>
<sequence>MALGHIDELEGKIIENDEVKGAVMKVLISPEEGWDSHVMRVFEVAPNGFTPKHTHDWPHINYIIEGEGTLFLSGKENPIKAGSYAYVPSNELHQFKNTSNKAIKFICIVPKEGHY</sequence>
<dbReference type="PANTHER" id="PTHR37694:SF1">
    <property type="entry name" value="SLR8022 PROTEIN"/>
    <property type="match status" value="1"/>
</dbReference>
<protein>
    <submittedName>
        <fullName evidence="2">Cupin domain-containing protein</fullName>
    </submittedName>
</protein>
<organism evidence="2 3">
    <name type="scientific">Helicovermis profundi</name>
    <dbReference type="NCBI Taxonomy" id="3065157"/>
    <lineage>
        <taxon>Bacteria</taxon>
        <taxon>Bacillati</taxon>
        <taxon>Bacillota</taxon>
        <taxon>Clostridia</taxon>
        <taxon>Helicovermis</taxon>
    </lineage>
</organism>
<feature type="domain" description="Cupin type-2" evidence="1">
    <location>
        <begin position="41"/>
        <end position="109"/>
    </location>
</feature>
<dbReference type="EMBL" id="AP028654">
    <property type="protein sequence ID" value="BEP28434.1"/>
    <property type="molecule type" value="Genomic_DNA"/>
</dbReference>
<dbReference type="Gene3D" id="2.60.120.10">
    <property type="entry name" value="Jelly Rolls"/>
    <property type="match status" value="1"/>
</dbReference>
<dbReference type="SUPFAM" id="SSF51182">
    <property type="entry name" value="RmlC-like cupins"/>
    <property type="match status" value="1"/>
</dbReference>
<dbReference type="PANTHER" id="PTHR37694">
    <property type="entry name" value="SLR8022 PROTEIN"/>
    <property type="match status" value="1"/>
</dbReference>
<accession>A0AAU9E1T6</accession>
<dbReference type="InterPro" id="IPR014710">
    <property type="entry name" value="RmlC-like_jellyroll"/>
</dbReference>
<dbReference type="InterPro" id="IPR011051">
    <property type="entry name" value="RmlC_Cupin_sf"/>
</dbReference>